<feature type="transmembrane region" description="Helical" evidence="6">
    <location>
        <begin position="422"/>
        <end position="443"/>
    </location>
</feature>
<organism evidence="7 8">
    <name type="scientific">Candidatus Malacoplasma girerdii</name>
    <dbReference type="NCBI Taxonomy" id="1318617"/>
    <lineage>
        <taxon>Bacteria</taxon>
        <taxon>Bacillati</taxon>
        <taxon>Mycoplasmatota</taxon>
        <taxon>Mycoplasmoidales</taxon>
        <taxon>Mycoplasmoidaceae</taxon>
        <taxon>Malacoplasma</taxon>
    </lineage>
</organism>
<dbReference type="PANTHER" id="PTHR42770:SF18">
    <property type="entry name" value="ARGININE_AGMATINE ANTIPORTER"/>
    <property type="match status" value="1"/>
</dbReference>
<feature type="transmembrane region" description="Helical" evidence="6">
    <location>
        <begin position="303"/>
        <end position="323"/>
    </location>
</feature>
<evidence type="ECO:0000256" key="4">
    <source>
        <dbReference type="ARBA" id="ARBA00022989"/>
    </source>
</evidence>
<comment type="subcellular location">
    <subcellularLocation>
        <location evidence="1">Cell membrane</location>
        <topology evidence="1">Multi-pass membrane protein</topology>
    </subcellularLocation>
</comment>
<proteinExistence type="predicted"/>
<feature type="transmembrane region" description="Helical" evidence="6">
    <location>
        <begin position="143"/>
        <end position="161"/>
    </location>
</feature>
<accession>A0A097SSG9</accession>
<protein>
    <submittedName>
        <fullName evidence="7">Amino acid permease</fullName>
    </submittedName>
</protein>
<dbReference type="InterPro" id="IPR002293">
    <property type="entry name" value="AA/rel_permease1"/>
</dbReference>
<feature type="transmembrane region" description="Helical" evidence="6">
    <location>
        <begin position="57"/>
        <end position="80"/>
    </location>
</feature>
<feature type="transmembrane region" description="Helical" evidence="6">
    <location>
        <begin position="455"/>
        <end position="488"/>
    </location>
</feature>
<evidence type="ECO:0000256" key="5">
    <source>
        <dbReference type="ARBA" id="ARBA00023136"/>
    </source>
</evidence>
<evidence type="ECO:0000256" key="1">
    <source>
        <dbReference type="ARBA" id="ARBA00004651"/>
    </source>
</evidence>
<keyword evidence="2" id="KW-1003">Cell membrane</keyword>
<evidence type="ECO:0000256" key="2">
    <source>
        <dbReference type="ARBA" id="ARBA00022475"/>
    </source>
</evidence>
<dbReference type="GO" id="GO:0005886">
    <property type="term" value="C:plasma membrane"/>
    <property type="evidence" value="ECO:0007669"/>
    <property type="project" value="UniProtKB-SubCell"/>
</dbReference>
<dbReference type="PANTHER" id="PTHR42770">
    <property type="entry name" value="AMINO ACID TRANSPORTER-RELATED"/>
    <property type="match status" value="1"/>
</dbReference>
<evidence type="ECO:0000256" key="6">
    <source>
        <dbReference type="SAM" id="Phobius"/>
    </source>
</evidence>
<dbReference type="AlphaFoldDB" id="A0A097SSG9"/>
<feature type="transmembrane region" description="Helical" evidence="6">
    <location>
        <begin position="111"/>
        <end position="131"/>
    </location>
</feature>
<dbReference type="KEGG" id="mgj:MGM1_1430"/>
<keyword evidence="8" id="KW-1185">Reference proteome</keyword>
<keyword evidence="3 6" id="KW-0812">Transmembrane</keyword>
<evidence type="ECO:0000256" key="3">
    <source>
        <dbReference type="ARBA" id="ARBA00022692"/>
    </source>
</evidence>
<sequence length="547" mass="60907">MDKMKKEKKSFSNKKPVLNEKEKKISFFSAILLVIGSTIGAGIFVKNEEIIGNNSGSLIFVIISWLLSIIAVVCMGISLIEINSASKNANLGVIGWIKDFGNKFLFKSGKYFMAFIYLPINLFVMPLYVVQTIQDAFGWQTEWWISFIIALSLVLWFTIISGFSTKALNIQNWIITSVKFIPIVFAILIGFILYGINKSGATPPSPWPVLDWNQGSHQLLTRLVPGLGIIGSLPSIIFSFDGFYTTAGMQSEMKKPEKTGLAIVSGLLIVSVIDLLITVSLLLCSTGKVGSITFFNEHRWVLATINIMIAFGILGIINGYSGYNPRYYEGLIYANELKVFKKWEKQLNPHRPVVGVKLVLLTVIPAFIVLSIIGAFAFIDTTGYGTVEIFNIFTNKPATGYNDGKYALGGNLNNLYSFCDTMANWTSILIFGFITVVLIGGIINRKTKKLQVKQLKGFTIYALISSIIIGISIIYLVVSVFVNIALVISWHKDIGQAVSNETYQYKQWIKDLLGVTISLGVLILFIVVMTLPSYLEIRKERLDHNRK</sequence>
<keyword evidence="5 6" id="KW-0472">Membrane</keyword>
<feature type="transmembrane region" description="Helical" evidence="6">
    <location>
        <begin position="358"/>
        <end position="379"/>
    </location>
</feature>
<evidence type="ECO:0000313" key="7">
    <source>
        <dbReference type="EMBL" id="AIV03530.1"/>
    </source>
</evidence>
<dbReference type="EMBL" id="CP007711">
    <property type="protein sequence ID" value="AIV03530.1"/>
    <property type="molecule type" value="Genomic_DNA"/>
</dbReference>
<name>A0A097SSG9_9BACT</name>
<gene>
    <name evidence="7" type="ORF">MGM1_1430</name>
</gene>
<dbReference type="GO" id="GO:0022857">
    <property type="term" value="F:transmembrane transporter activity"/>
    <property type="evidence" value="ECO:0007669"/>
    <property type="project" value="InterPro"/>
</dbReference>
<reference evidence="7 8" key="1">
    <citation type="journal article" date="2014" name="PLoS ONE">
        <title>An emerging Mycoplasma associated with trichomoniasis, vaginal infection and disease.</title>
        <authorList>
            <consortium name="Vaginal Microbiome Consortium"/>
            <person name="Fettweis J.M."/>
            <person name="Serrano M.G."/>
            <person name="Huang B."/>
            <person name="Brooks J.P."/>
            <person name="Glascock A.L."/>
            <person name="Sheth N.U."/>
            <person name="Strauss J.F.III."/>
            <person name="Jefferson K.K."/>
            <person name="Buck G.A."/>
        </authorList>
    </citation>
    <scope>NUCLEOTIDE SEQUENCE [LARGE SCALE GENOMIC DNA]</scope>
    <source>
        <strain evidence="7 8">VCU_M1</strain>
    </source>
</reference>
<evidence type="ECO:0000313" key="8">
    <source>
        <dbReference type="Proteomes" id="UP000030066"/>
    </source>
</evidence>
<dbReference type="HOGENOM" id="CLU_024309_0_0_14"/>
<dbReference type="Gene3D" id="1.20.1740.10">
    <property type="entry name" value="Amino acid/polyamine transporter I"/>
    <property type="match status" value="1"/>
</dbReference>
<feature type="transmembrane region" description="Helical" evidence="6">
    <location>
        <begin position="173"/>
        <end position="196"/>
    </location>
</feature>
<feature type="transmembrane region" description="Helical" evidence="6">
    <location>
        <begin position="25"/>
        <end position="45"/>
    </location>
</feature>
<dbReference type="Pfam" id="PF13520">
    <property type="entry name" value="AA_permease_2"/>
    <property type="match status" value="1"/>
</dbReference>
<feature type="transmembrane region" description="Helical" evidence="6">
    <location>
        <begin position="508"/>
        <end position="531"/>
    </location>
</feature>
<dbReference type="eggNOG" id="COG0531">
    <property type="taxonomic scope" value="Bacteria"/>
</dbReference>
<dbReference type="PIRSF" id="PIRSF006060">
    <property type="entry name" value="AA_transporter"/>
    <property type="match status" value="1"/>
</dbReference>
<feature type="transmembrane region" description="Helical" evidence="6">
    <location>
        <begin position="261"/>
        <end position="283"/>
    </location>
</feature>
<dbReference type="InterPro" id="IPR050367">
    <property type="entry name" value="APC_superfamily"/>
</dbReference>
<keyword evidence="4 6" id="KW-1133">Transmembrane helix</keyword>
<dbReference type="Proteomes" id="UP000030066">
    <property type="component" value="Chromosome"/>
</dbReference>
<feature type="transmembrane region" description="Helical" evidence="6">
    <location>
        <begin position="219"/>
        <end position="240"/>
    </location>
</feature>
<dbReference type="STRING" id="1318617.MGM1_1430"/>